<accession>A0A6N8FED4</accession>
<dbReference type="InterPro" id="IPR013736">
    <property type="entry name" value="Xaa-Pro_dipept_C"/>
</dbReference>
<proteinExistence type="predicted"/>
<keyword evidence="3" id="KW-0732">Signal</keyword>
<protein>
    <submittedName>
        <fullName evidence="5">CocE/NonD family hydrolase</fullName>
    </submittedName>
</protein>
<feature type="region of interest" description="Disordered" evidence="2">
    <location>
        <begin position="456"/>
        <end position="477"/>
    </location>
</feature>
<dbReference type="Pfam" id="PF08530">
    <property type="entry name" value="PepX_C"/>
    <property type="match status" value="1"/>
</dbReference>
<dbReference type="NCBIfam" id="TIGR00976">
    <property type="entry name" value="CocE_NonD"/>
    <property type="match status" value="1"/>
</dbReference>
<dbReference type="Proteomes" id="UP000439994">
    <property type="component" value="Unassembled WGS sequence"/>
</dbReference>
<keyword evidence="6" id="KW-1185">Reference proteome</keyword>
<evidence type="ECO:0000256" key="2">
    <source>
        <dbReference type="SAM" id="MobiDB-lite"/>
    </source>
</evidence>
<evidence type="ECO:0000313" key="6">
    <source>
        <dbReference type="Proteomes" id="UP000439994"/>
    </source>
</evidence>
<dbReference type="InterPro" id="IPR000383">
    <property type="entry name" value="Xaa-Pro-like_dom"/>
</dbReference>
<evidence type="ECO:0000313" key="5">
    <source>
        <dbReference type="EMBL" id="MUH72691.1"/>
    </source>
</evidence>
<dbReference type="Gene3D" id="3.40.50.1820">
    <property type="entry name" value="alpha/beta hydrolase"/>
    <property type="match status" value="1"/>
</dbReference>
<dbReference type="OrthoDB" id="9806163at2"/>
<dbReference type="Pfam" id="PF02129">
    <property type="entry name" value="Peptidase_S15"/>
    <property type="match status" value="1"/>
</dbReference>
<keyword evidence="1 5" id="KW-0378">Hydrolase</keyword>
<reference evidence="5 6" key="1">
    <citation type="submission" date="2019-11" db="EMBL/GenBank/DDBJ databases">
        <title>P. haliotis isolates from Z. marina roots.</title>
        <authorList>
            <person name="Cohen M."/>
            <person name="Jospin G."/>
            <person name="Eisen J.A."/>
            <person name="Coil D.A."/>
        </authorList>
    </citation>
    <scope>NUCLEOTIDE SEQUENCE [LARGE SCALE GENOMIC DNA]</scope>
    <source>
        <strain evidence="5 6">UCD-MCMsp1aY</strain>
    </source>
</reference>
<dbReference type="EMBL" id="WOCD01000003">
    <property type="protein sequence ID" value="MUH72691.1"/>
    <property type="molecule type" value="Genomic_DNA"/>
</dbReference>
<dbReference type="GO" id="GO:0008239">
    <property type="term" value="F:dipeptidyl-peptidase activity"/>
    <property type="evidence" value="ECO:0007669"/>
    <property type="project" value="InterPro"/>
</dbReference>
<dbReference type="InterPro" id="IPR008979">
    <property type="entry name" value="Galactose-bd-like_sf"/>
</dbReference>
<dbReference type="AlphaFoldDB" id="A0A6N8FED4"/>
<organism evidence="5 6">
    <name type="scientific">Psychrosphaera haliotis</name>
    <dbReference type="NCBI Taxonomy" id="555083"/>
    <lineage>
        <taxon>Bacteria</taxon>
        <taxon>Pseudomonadati</taxon>
        <taxon>Pseudomonadota</taxon>
        <taxon>Gammaproteobacteria</taxon>
        <taxon>Alteromonadales</taxon>
        <taxon>Pseudoalteromonadaceae</taxon>
        <taxon>Psychrosphaera</taxon>
    </lineage>
</organism>
<feature type="signal peptide" evidence="3">
    <location>
        <begin position="1"/>
        <end position="25"/>
    </location>
</feature>
<gene>
    <name evidence="5" type="ORF">GNP35_09445</name>
</gene>
<name>A0A6N8FED4_9GAMM</name>
<dbReference type="InterPro" id="IPR029058">
    <property type="entry name" value="AB_hydrolase_fold"/>
</dbReference>
<evidence type="ECO:0000256" key="3">
    <source>
        <dbReference type="SAM" id="SignalP"/>
    </source>
</evidence>
<dbReference type="SUPFAM" id="SSF49785">
    <property type="entry name" value="Galactose-binding domain-like"/>
    <property type="match status" value="1"/>
</dbReference>
<dbReference type="Gene3D" id="2.60.120.260">
    <property type="entry name" value="Galactose-binding domain-like"/>
    <property type="match status" value="1"/>
</dbReference>
<evidence type="ECO:0000259" key="4">
    <source>
        <dbReference type="SMART" id="SM00939"/>
    </source>
</evidence>
<dbReference type="Gene3D" id="1.10.3020.10">
    <property type="entry name" value="alpha-amino acid ester hydrolase ( Helical cap domain)"/>
    <property type="match status" value="1"/>
</dbReference>
<comment type="caution">
    <text evidence="5">The sequence shown here is derived from an EMBL/GenBank/DDBJ whole genome shotgun (WGS) entry which is preliminary data.</text>
</comment>
<feature type="domain" description="Xaa-Pro dipeptidyl-peptidase C-terminal" evidence="4">
    <location>
        <begin position="389"/>
        <end position="654"/>
    </location>
</feature>
<sequence>MRDLATRLVACSLLFVSVIANNAAANSLVTSNSLATSALASTSATAALATEKANPRADFIRANYTKYEYQIPMRDGIKLFTSVYIPNDDSQSYPMMFQRTPYRVAPYGSDKYKRALGPSESFEKDKFIFVFQDVRGKYMSEGEFVNMRPQDAYKRGKGATDDATDTFDSIDWLVKNIPNNNGKVGMWGTSYPGYYTSVASINSHPALKAISPQAPIADWFFDDFHRNGAFVTPMAFIFFDSFDQKRESPQAHGAKRMDSVTPDGYQFFKELGPLSNVNKKYFNETRPFWNELTEHPNYDDYWKARDVLQHLGNTKPATLVVGGWYDTEDLYGPLYTYQTMSDNNNKDHIKLVMGPWYHGQWNSRSGGSKLGEANFGFDTSKWFQEEIQLPFFKEHLKDNDKNSNKGKNAKASNIATATIFETGSNRWRKFDVWPPKEAKAQTLFLSGNESLSATKNDTGASEYISDPNKPVPHSAKISRGWDRPYMVEDQRFAARRPDVLVFETEVLDDDLTLSGAIDLDLWFSTTQSAADIVVKLVDVKPGKDETSNRVDRATGNRHELVRWGVIRGRFRDSMSDPKPFKPNTPTQVKFELYDVLHTFKRGHKLQIQIQSSMFPFIDINPQKYVDNIFDAKESDFTRAFHKIYHTKKYPSAIKFKTLD</sequence>
<evidence type="ECO:0000256" key="1">
    <source>
        <dbReference type="ARBA" id="ARBA00022801"/>
    </source>
</evidence>
<dbReference type="SUPFAM" id="SSF53474">
    <property type="entry name" value="alpha/beta-Hydrolases"/>
    <property type="match status" value="1"/>
</dbReference>
<dbReference type="SMART" id="SM00939">
    <property type="entry name" value="PepX_C"/>
    <property type="match status" value="1"/>
</dbReference>
<dbReference type="RefSeq" id="WP_155695847.1">
    <property type="nucleotide sequence ID" value="NZ_WOCD01000003.1"/>
</dbReference>
<feature type="chain" id="PRO_5027077372" evidence="3">
    <location>
        <begin position="26"/>
        <end position="659"/>
    </location>
</feature>
<dbReference type="InterPro" id="IPR005674">
    <property type="entry name" value="CocE/Ser_esterase"/>
</dbReference>